<evidence type="ECO:0000313" key="4">
    <source>
        <dbReference type="Proteomes" id="UP001549055"/>
    </source>
</evidence>
<dbReference type="EMBL" id="JBEPMK010000006">
    <property type="protein sequence ID" value="MET3645024.1"/>
    <property type="molecule type" value="Genomic_DNA"/>
</dbReference>
<evidence type="ECO:0000259" key="1">
    <source>
        <dbReference type="Pfam" id="PF08348"/>
    </source>
</evidence>
<dbReference type="Pfam" id="PF13309">
    <property type="entry name" value="HTH_22"/>
    <property type="match status" value="1"/>
</dbReference>
<gene>
    <name evidence="3" type="ORF">ABID27_001667</name>
</gene>
<feature type="domain" description="Transcriptional regulator DauR-like HTH" evidence="2">
    <location>
        <begin position="156"/>
        <end position="216"/>
    </location>
</feature>
<organism evidence="3 4">
    <name type="scientific">Streptococcus gallinaceus</name>
    <dbReference type="NCBI Taxonomy" id="165758"/>
    <lineage>
        <taxon>Bacteria</taxon>
        <taxon>Bacillati</taxon>
        <taxon>Bacillota</taxon>
        <taxon>Bacilli</taxon>
        <taxon>Lactobacillales</taxon>
        <taxon>Streptococcaceae</taxon>
        <taxon>Streptococcus</taxon>
    </lineage>
</organism>
<dbReference type="Proteomes" id="UP001549055">
    <property type="component" value="Unassembled WGS sequence"/>
</dbReference>
<accession>A0ABV2JM79</accession>
<sequence length="226" mass="25913">MDARLNPYPPLIDFFAKVMGKETEIVLQDFTEGLDHSLVYIKNNLSGRQVGAPATDLILEILQSKVYLEEDYVVNYRTRTAAGKEMYSSSYFIKDEGQLIGAICVNVDKTKLLALKNLFESTLISLKESLQLTDEPAEQISFSAIENFYETADQLIEDIIIRETQGKDLTKHRMTRTEKIAIVRSLYKKGFFDFKDSVSKTAEAFRMSEVSIYKYIQQVKQEESQE</sequence>
<dbReference type="InterPro" id="IPR039446">
    <property type="entry name" value="DauR-like"/>
</dbReference>
<evidence type="ECO:0000259" key="2">
    <source>
        <dbReference type="Pfam" id="PF13309"/>
    </source>
</evidence>
<reference evidence="3 4" key="1">
    <citation type="submission" date="2024-06" db="EMBL/GenBank/DDBJ databases">
        <title>Genomic Encyclopedia of Type Strains, Phase IV (KMG-IV): sequencing the most valuable type-strain genomes for metagenomic binning, comparative biology and taxonomic classification.</title>
        <authorList>
            <person name="Goeker M."/>
        </authorList>
    </citation>
    <scope>NUCLEOTIDE SEQUENCE [LARGE SCALE GENOMIC DNA]</scope>
    <source>
        <strain evidence="3 4">DSM 15349</strain>
    </source>
</reference>
<keyword evidence="4" id="KW-1185">Reference proteome</keyword>
<dbReference type="PANTHER" id="PTHR35568">
    <property type="entry name" value="TRANSCRIPTIONAL REGULATOR DAUR"/>
    <property type="match status" value="1"/>
</dbReference>
<protein>
    <submittedName>
        <fullName evidence="3">Transcriptional regulator YheO</fullName>
    </submittedName>
</protein>
<dbReference type="RefSeq" id="WP_253364737.1">
    <property type="nucleotide sequence ID" value="NZ_JALJXU010000004.1"/>
</dbReference>
<proteinExistence type="predicted"/>
<comment type="caution">
    <text evidence="3">The sequence shown here is derived from an EMBL/GenBank/DDBJ whole genome shotgun (WGS) entry which is preliminary data.</text>
</comment>
<dbReference type="Pfam" id="PF08348">
    <property type="entry name" value="PAS_6"/>
    <property type="match status" value="1"/>
</dbReference>
<dbReference type="PANTHER" id="PTHR35568:SF1">
    <property type="entry name" value="TRANSCRIPTIONAL REGULATOR DAUR"/>
    <property type="match status" value="1"/>
</dbReference>
<feature type="domain" description="YheO-like" evidence="1">
    <location>
        <begin position="5"/>
        <end position="117"/>
    </location>
</feature>
<evidence type="ECO:0000313" key="3">
    <source>
        <dbReference type="EMBL" id="MET3645024.1"/>
    </source>
</evidence>
<dbReference type="InterPro" id="IPR013559">
    <property type="entry name" value="YheO"/>
</dbReference>
<name>A0ABV2JM79_9STRE</name>
<dbReference type="InterPro" id="IPR039445">
    <property type="entry name" value="DauR-like_HTH"/>
</dbReference>